<dbReference type="Pfam" id="PF00583">
    <property type="entry name" value="Acetyltransf_1"/>
    <property type="match status" value="1"/>
</dbReference>
<accession>A0ABT3JEU5</accession>
<dbReference type="EC" id="2.3.1.-" evidence="4"/>
<evidence type="ECO:0000313" key="5">
    <source>
        <dbReference type="Proteomes" id="UP001526246"/>
    </source>
</evidence>
<dbReference type="Gene3D" id="3.40.630.30">
    <property type="match status" value="1"/>
</dbReference>
<organism evidence="4 5">
    <name type="scientific">Sphingomonas arvum</name>
    <dbReference type="NCBI Taxonomy" id="2992113"/>
    <lineage>
        <taxon>Bacteria</taxon>
        <taxon>Pseudomonadati</taxon>
        <taxon>Pseudomonadota</taxon>
        <taxon>Alphaproteobacteria</taxon>
        <taxon>Sphingomonadales</taxon>
        <taxon>Sphingomonadaceae</taxon>
        <taxon>Sphingomonas</taxon>
    </lineage>
</organism>
<dbReference type="InterPro" id="IPR050680">
    <property type="entry name" value="YpeA/RimI_acetyltransf"/>
</dbReference>
<feature type="domain" description="N-acetyltransferase" evidence="3">
    <location>
        <begin position="106"/>
        <end position="200"/>
    </location>
</feature>
<dbReference type="InterPro" id="IPR000182">
    <property type="entry name" value="GNAT_dom"/>
</dbReference>
<evidence type="ECO:0000313" key="4">
    <source>
        <dbReference type="EMBL" id="MCW3797592.1"/>
    </source>
</evidence>
<gene>
    <name evidence="4" type="ORF">OMW55_07220</name>
</gene>
<reference evidence="4 5" key="1">
    <citation type="submission" date="2022-10" db="EMBL/GenBank/DDBJ databases">
        <title>Sphingomonas sp.</title>
        <authorList>
            <person name="Jin C."/>
        </authorList>
    </citation>
    <scope>NUCLEOTIDE SEQUENCE [LARGE SCALE GENOMIC DNA]</scope>
    <source>
        <strain evidence="4 5">BN140010</strain>
    </source>
</reference>
<dbReference type="EMBL" id="JAPDOB010000001">
    <property type="protein sequence ID" value="MCW3797592.1"/>
    <property type="molecule type" value="Genomic_DNA"/>
</dbReference>
<keyword evidence="2 4" id="KW-0012">Acyltransferase</keyword>
<proteinExistence type="predicted"/>
<dbReference type="Proteomes" id="UP001526246">
    <property type="component" value="Unassembled WGS sequence"/>
</dbReference>
<keyword evidence="1 4" id="KW-0808">Transferase</keyword>
<dbReference type="PROSITE" id="PS51186">
    <property type="entry name" value="GNAT"/>
    <property type="match status" value="1"/>
</dbReference>
<dbReference type="InterPro" id="IPR016181">
    <property type="entry name" value="Acyl_CoA_acyltransferase"/>
</dbReference>
<sequence>MTHWTSELQAYRAPLLKLEEAASAAYNAFVYRDEQQAALVRAMLFDRGVAEFTGPRTSGMVHDGRLMAFISALPAEELRKCRMKSALAIAKAGFFDEDPELYGRMQVAATTGASLEDGDHYISRVAVDPQFSGRGLAGLLIEHARERAASGGASRLTLEVASQNHVAQKLYLRHGFQEVAVRQADDPRTGRSLSLIQLAKRV</sequence>
<name>A0ABT3JEU5_9SPHN</name>
<dbReference type="PANTHER" id="PTHR43420">
    <property type="entry name" value="ACETYLTRANSFERASE"/>
    <property type="match status" value="1"/>
</dbReference>
<evidence type="ECO:0000256" key="1">
    <source>
        <dbReference type="ARBA" id="ARBA00022679"/>
    </source>
</evidence>
<comment type="caution">
    <text evidence="4">The sequence shown here is derived from an EMBL/GenBank/DDBJ whole genome shotgun (WGS) entry which is preliminary data.</text>
</comment>
<dbReference type="CDD" id="cd04301">
    <property type="entry name" value="NAT_SF"/>
    <property type="match status" value="1"/>
</dbReference>
<evidence type="ECO:0000256" key="2">
    <source>
        <dbReference type="ARBA" id="ARBA00023315"/>
    </source>
</evidence>
<dbReference type="GO" id="GO:0016746">
    <property type="term" value="F:acyltransferase activity"/>
    <property type="evidence" value="ECO:0007669"/>
    <property type="project" value="UniProtKB-KW"/>
</dbReference>
<dbReference type="SUPFAM" id="SSF55729">
    <property type="entry name" value="Acyl-CoA N-acyltransferases (Nat)"/>
    <property type="match status" value="1"/>
</dbReference>
<evidence type="ECO:0000259" key="3">
    <source>
        <dbReference type="PROSITE" id="PS51186"/>
    </source>
</evidence>
<keyword evidence="5" id="KW-1185">Reference proteome</keyword>
<protein>
    <submittedName>
        <fullName evidence="4">GNAT family N-acetyltransferase</fullName>
        <ecNumber evidence="4">2.3.1.-</ecNumber>
    </submittedName>
</protein>
<dbReference type="RefSeq" id="WP_264881902.1">
    <property type="nucleotide sequence ID" value="NZ_JAPDOB010000001.1"/>
</dbReference>